<dbReference type="OMA" id="FSDYYYR"/>
<keyword evidence="9" id="KW-0227">DNA damage</keyword>
<evidence type="ECO:0000256" key="6">
    <source>
        <dbReference type="ARBA" id="ARBA00022454"/>
    </source>
</evidence>
<keyword evidence="10" id="KW-0378">Hydrolase</keyword>
<name>G8YVE5_PICSO</name>
<evidence type="ECO:0000259" key="20">
    <source>
        <dbReference type="Pfam" id="PF13476"/>
    </source>
</evidence>
<evidence type="ECO:0000313" key="22">
    <source>
        <dbReference type="EMBL" id="CCE73389.1"/>
    </source>
</evidence>
<dbReference type="InParanoid" id="G8YVE5"/>
<organism evidence="21 23">
    <name type="scientific">Pichia sorbitophila (strain ATCC MYA-4447 / BCRC 22081 / CBS 7064 / NBRC 10061 / NRRL Y-12695)</name>
    <name type="common">Hybrid yeast</name>
    <dbReference type="NCBI Taxonomy" id="559304"/>
    <lineage>
        <taxon>Eukaryota</taxon>
        <taxon>Fungi</taxon>
        <taxon>Dikarya</taxon>
        <taxon>Ascomycota</taxon>
        <taxon>Saccharomycotina</taxon>
        <taxon>Pichiomycetes</taxon>
        <taxon>Debaryomycetaceae</taxon>
        <taxon>Millerozyma</taxon>
    </lineage>
</organism>
<reference evidence="23" key="2">
    <citation type="journal article" date="2012" name="G3 (Bethesda)">
        <title>Pichia sorbitophila, an interspecies yeast hybrid reveals early steps of genome resolution following polyploidization.</title>
        <authorList>
            <person name="Leh Louis V."/>
            <person name="Despons L."/>
            <person name="Friedrich A."/>
            <person name="Martin T."/>
            <person name="Durrens P."/>
            <person name="Casaregola S."/>
            <person name="Neuveglise C."/>
            <person name="Fairhead C."/>
            <person name="Marck C."/>
            <person name="Cruz J.A."/>
            <person name="Straub M.L."/>
            <person name="Kugler V."/>
            <person name="Sacerdot C."/>
            <person name="Uzunov Z."/>
            <person name="Thierry A."/>
            <person name="Weiss S."/>
            <person name="Bleykasten C."/>
            <person name="De Montigny J."/>
            <person name="Jacques N."/>
            <person name="Jung P."/>
            <person name="Lemaire M."/>
            <person name="Mallet S."/>
            <person name="Morel G."/>
            <person name="Richard G.F."/>
            <person name="Sarkar A."/>
            <person name="Savel G."/>
            <person name="Schacherer J."/>
            <person name="Seret M.L."/>
            <person name="Talla E."/>
            <person name="Samson G."/>
            <person name="Jubin C."/>
            <person name="Poulain J."/>
            <person name="Vacherie B."/>
            <person name="Barbe V."/>
            <person name="Pelletier E."/>
            <person name="Sherman D.J."/>
            <person name="Westhof E."/>
            <person name="Weissenbach J."/>
            <person name="Baret P.V."/>
            <person name="Wincker P."/>
            <person name="Gaillardin C."/>
            <person name="Dujon B."/>
            <person name="Souciet J.L."/>
        </authorList>
    </citation>
    <scope>NUCLEOTIDE SEQUENCE [LARGE SCALE GENOMIC DNA]</scope>
    <source>
        <strain evidence="23">ATCC MYA-4447 / BCRC 22081 / CBS 7064 / NBRC 10061 / NRRL Y-12695</strain>
    </source>
</reference>
<dbReference type="OrthoDB" id="18797at2759"/>
<dbReference type="GO" id="GO:0005524">
    <property type="term" value="F:ATP binding"/>
    <property type="evidence" value="ECO:0007669"/>
    <property type="project" value="UniProtKB-KW"/>
</dbReference>
<evidence type="ECO:0000256" key="5">
    <source>
        <dbReference type="ARBA" id="ARBA00017893"/>
    </source>
</evidence>
<comment type="similarity">
    <text evidence="4">Belongs to the SMC family. RAD50 subfamily.</text>
</comment>
<dbReference type="GO" id="GO:0006303">
    <property type="term" value="P:double-strand break repair via nonhomologous end joining"/>
    <property type="evidence" value="ECO:0007669"/>
    <property type="project" value="UniProtKB-ARBA"/>
</dbReference>
<keyword evidence="13" id="KW-0460">Magnesium</keyword>
<comment type="cofactor">
    <cofactor evidence="1">
        <name>Zn(2+)</name>
        <dbReference type="ChEBI" id="CHEBI:29105"/>
    </cofactor>
</comment>
<dbReference type="GO" id="GO:0043047">
    <property type="term" value="F:single-stranded telomeric DNA binding"/>
    <property type="evidence" value="ECO:0007669"/>
    <property type="project" value="TreeGrafter"/>
</dbReference>
<dbReference type="GO" id="GO:0000794">
    <property type="term" value="C:condensed nuclear chromosome"/>
    <property type="evidence" value="ECO:0007669"/>
    <property type="project" value="TreeGrafter"/>
</dbReference>
<feature type="coiled-coil region" evidence="19">
    <location>
        <begin position="828"/>
        <end position="949"/>
    </location>
</feature>
<feature type="coiled-coil region" evidence="19">
    <location>
        <begin position="391"/>
        <end position="418"/>
    </location>
</feature>
<feature type="coiled-coil region" evidence="19">
    <location>
        <begin position="475"/>
        <end position="525"/>
    </location>
</feature>
<dbReference type="GO" id="GO:0046872">
    <property type="term" value="F:metal ion binding"/>
    <property type="evidence" value="ECO:0007669"/>
    <property type="project" value="UniProtKB-KW"/>
</dbReference>
<keyword evidence="14 19" id="KW-0175">Coiled coil</keyword>
<evidence type="ECO:0000256" key="19">
    <source>
        <dbReference type="SAM" id="Coils"/>
    </source>
</evidence>
<keyword evidence="17" id="KW-0469">Meiosis</keyword>
<dbReference type="InterPro" id="IPR027417">
    <property type="entry name" value="P-loop_NTPase"/>
</dbReference>
<dbReference type="InterPro" id="IPR038729">
    <property type="entry name" value="Rad50/SbcC_AAA"/>
</dbReference>
<keyword evidence="7" id="KW-0479">Metal-binding</keyword>
<dbReference type="Proteomes" id="UP000005222">
    <property type="component" value="Chromosome B"/>
</dbReference>
<dbReference type="FunCoup" id="G8YVE5">
    <property type="interactions" value="1723"/>
</dbReference>
<evidence type="ECO:0000256" key="15">
    <source>
        <dbReference type="ARBA" id="ARBA00023204"/>
    </source>
</evidence>
<feature type="coiled-coil region" evidence="19">
    <location>
        <begin position="592"/>
        <end position="656"/>
    </location>
</feature>
<dbReference type="GO" id="GO:0030870">
    <property type="term" value="C:Mre11 complex"/>
    <property type="evidence" value="ECO:0007669"/>
    <property type="project" value="InterPro"/>
</dbReference>
<dbReference type="Pfam" id="PF13476">
    <property type="entry name" value="AAA_23"/>
    <property type="match status" value="1"/>
</dbReference>
<evidence type="ECO:0000256" key="12">
    <source>
        <dbReference type="ARBA" id="ARBA00022840"/>
    </source>
</evidence>
<sequence>MSSLYKLSIQGIRSFDPERQEAIQFGFPLTLICGQNGCGKTTIIECLKYATTGDLPPNAKGGAFINDPSIASRSSVTAQVKLAFVNANGKSMILTKTMQLTKKRTRTGTSSNTFKTLDGQLAVMDKGNKTTMSTKNSELYSSVPMYLGVSRAILDYVIFCHQDDSLWPLSEASVLKKRFDDIFEASKFTKVLDNLKTIRKDMTTDIKLIDQSVQHLKIDKNRAKKINEKVTSLNDLVEKYSSEIAELTVQIEKRESEAESLFQANQEFQETLAKYEQLNFTLKSYKDQIERLTSTIKISSEPDDVILEELNNFETNVENANRNIEDLTKSRNTQIQELSNLRNEQNSFIRNEGSLRSKESEFHKNKEKLASLALDFSKLHQIDSMEINDDEKRVNNVMKRMQDEVEKLDEAYNEMTTNNSEQLEVKEALYQDTKSSISREEQNLQYCQSEQNKIINKLANLRKSTEESRGLDNKLELEKTEIEQLSLKLDEKRSQLDLVALQRSIDDLSSSVNHLEFECEELSRKIVSSNKSSDIHARISLISEEIDVKKKTLNNIISNQRDLFESVTNQLFDISNCEKIIKDLSSLKQKMSDELRDSLSSIERKKNSLETLLKSKEELLNAKKLQTANQLKTISNELSKEEISSFEKILEEVQENYHITQEALNTFEVSKQFKIKAIGVAESSNNCALCLRDFDSPGLKKFLDFLKADVKKMDVKELEDNLNTSKKELDSIRSVHSNVIEYRKLNDECEALSQEIEMLKTQISDQDNALRSKVDLKEPLNRDIGNLDTLRKNVSDLISLNDDIISKTKGLTELRDQLMVYGTSDQSLDDLQKAQTEKNDKIKDLRRQLSERVDLKYSAQRDISRLENEMKDKRLSISNIEKLLMNNTNIKTSIRDCEENLEELKQREKKHHEVLGKLKSSFLEKEKDMKEYRNRVKQIETEASEKLHETKSLLENFTLIRQNIDQYIKHDSAQLETITKKLKASEERISELEKDIKKLELEIKEKEKVLSESSNIKSELRDNLELRNSQREIESIQVQIEELNISDAQEKKEDYHKKSRNIRDLLTQLNADHAGKVGEIRQMKDQIRSLRSELMHEYKDVDSRFHEEWIKLQTNMLVSNDIQTYSRALDNAIMKYHGMKMEEINRILAELWSQTYRGTDIDSIAIKSDVSVQSKGNRSYNYRVVMYRQSTELDMRGRCSAGQKVLTSILIRLALAECFGTNCGVIALDEPTTNLDQENAESLAQALNKIIEFRKNQRNFQLIVITHDEKFLSHINGDRFTDHFYRVQRDELQKSVIRSLPIRLISYD</sequence>
<dbReference type="GO" id="GO:0007004">
    <property type="term" value="P:telomere maintenance via telomerase"/>
    <property type="evidence" value="ECO:0007669"/>
    <property type="project" value="TreeGrafter"/>
</dbReference>
<evidence type="ECO:0000256" key="2">
    <source>
        <dbReference type="ARBA" id="ARBA00004123"/>
    </source>
</evidence>
<dbReference type="EMBL" id="FO082058">
    <property type="protein sequence ID" value="CCE73389.1"/>
    <property type="molecule type" value="Genomic_DNA"/>
</dbReference>
<dbReference type="PANTHER" id="PTHR18867:SF12">
    <property type="entry name" value="DNA REPAIR PROTEIN RAD50"/>
    <property type="match status" value="1"/>
</dbReference>
<evidence type="ECO:0000256" key="14">
    <source>
        <dbReference type="ARBA" id="ARBA00023054"/>
    </source>
</evidence>
<feature type="coiled-coil region" evidence="19">
    <location>
        <begin position="223"/>
        <end position="344"/>
    </location>
</feature>
<evidence type="ECO:0000256" key="17">
    <source>
        <dbReference type="ARBA" id="ARBA00023254"/>
    </source>
</evidence>
<evidence type="ECO:0000256" key="13">
    <source>
        <dbReference type="ARBA" id="ARBA00022842"/>
    </source>
</evidence>
<keyword evidence="6" id="KW-0158">Chromosome</keyword>
<evidence type="ECO:0000256" key="8">
    <source>
        <dbReference type="ARBA" id="ARBA00022741"/>
    </source>
</evidence>
<dbReference type="GO" id="GO:0016887">
    <property type="term" value="F:ATP hydrolysis activity"/>
    <property type="evidence" value="ECO:0007669"/>
    <property type="project" value="InterPro"/>
</dbReference>
<evidence type="ECO:0000313" key="21">
    <source>
        <dbReference type="EMBL" id="CCE72828.1"/>
    </source>
</evidence>
<keyword evidence="8" id="KW-0547">Nucleotide-binding</keyword>
<dbReference type="GO" id="GO:0000725">
    <property type="term" value="P:recombinational repair"/>
    <property type="evidence" value="ECO:0007669"/>
    <property type="project" value="UniProtKB-ARBA"/>
</dbReference>
<protein>
    <recommendedName>
        <fullName evidence="5">DNA repair protein RAD50</fullName>
    </recommendedName>
</protein>
<dbReference type="InterPro" id="IPR004584">
    <property type="entry name" value="Rad50_eukaryotes"/>
</dbReference>
<evidence type="ECO:0000256" key="11">
    <source>
        <dbReference type="ARBA" id="ARBA00022833"/>
    </source>
</evidence>
<evidence type="ECO:0000256" key="18">
    <source>
        <dbReference type="ARBA" id="ARBA00049360"/>
    </source>
</evidence>
<evidence type="ECO:0000256" key="3">
    <source>
        <dbReference type="ARBA" id="ARBA00004286"/>
    </source>
</evidence>
<dbReference type="STRING" id="559304.G8YVE5"/>
<accession>G8YVE5</accession>
<evidence type="ECO:0000256" key="1">
    <source>
        <dbReference type="ARBA" id="ARBA00001947"/>
    </source>
</evidence>
<keyword evidence="11" id="KW-0862">Zinc</keyword>
<feature type="domain" description="Rad50/SbcC-type AAA" evidence="20">
    <location>
        <begin position="6"/>
        <end position="235"/>
    </location>
</feature>
<dbReference type="FunFam" id="3.40.50.300:FF:001195">
    <property type="entry name" value="DNA repair protein rad50"/>
    <property type="match status" value="1"/>
</dbReference>
<dbReference type="NCBIfam" id="TIGR00606">
    <property type="entry name" value="rad50"/>
    <property type="match status" value="1"/>
</dbReference>
<evidence type="ECO:0000256" key="16">
    <source>
        <dbReference type="ARBA" id="ARBA00023242"/>
    </source>
</evidence>
<feature type="coiled-coil region" evidence="19">
    <location>
        <begin position="975"/>
        <end position="1058"/>
    </location>
</feature>
<dbReference type="GO" id="GO:0051880">
    <property type="term" value="F:G-quadruplex DNA binding"/>
    <property type="evidence" value="ECO:0007669"/>
    <property type="project" value="TreeGrafter"/>
</dbReference>
<keyword evidence="12" id="KW-0067">ATP-binding</keyword>
<evidence type="ECO:0000313" key="23">
    <source>
        <dbReference type="Proteomes" id="UP000005222"/>
    </source>
</evidence>
<dbReference type="Proteomes" id="UP000005222">
    <property type="component" value="Chromosome A"/>
</dbReference>
<evidence type="ECO:0000256" key="7">
    <source>
        <dbReference type="ARBA" id="ARBA00022723"/>
    </source>
</evidence>
<dbReference type="Pfam" id="PF13558">
    <property type="entry name" value="SbcC_Walker_B"/>
    <property type="match status" value="1"/>
</dbReference>
<gene>
    <name evidence="21" type="primary">Piso0_000424</name>
    <name evidence="21" type="ORF">GNLVRS01_PISO0A09042g</name>
    <name evidence="22" type="ORF">GNLVRS01_PISO0B09109g</name>
</gene>
<comment type="catalytic activity">
    <reaction evidence="18">
        <text>ATP + H2O = ADP + phosphate + H(+)</text>
        <dbReference type="Rhea" id="RHEA:13065"/>
        <dbReference type="ChEBI" id="CHEBI:15377"/>
        <dbReference type="ChEBI" id="CHEBI:15378"/>
        <dbReference type="ChEBI" id="CHEBI:30616"/>
        <dbReference type="ChEBI" id="CHEBI:43474"/>
        <dbReference type="ChEBI" id="CHEBI:456216"/>
    </reaction>
</comment>
<reference evidence="21" key="1">
    <citation type="submission" date="2011-10" db="EMBL/GenBank/DDBJ databases">
        <authorList>
            <person name="Genoscope - CEA"/>
        </authorList>
    </citation>
    <scope>NUCLEOTIDE SEQUENCE</scope>
    <source>
        <strain evidence="21">CBS 7064</strain>
    </source>
</reference>
<keyword evidence="23" id="KW-1185">Reference proteome</keyword>
<dbReference type="PANTHER" id="PTHR18867">
    <property type="entry name" value="RAD50"/>
    <property type="match status" value="1"/>
</dbReference>
<dbReference type="FunFam" id="3.40.50.300:FF:000593">
    <property type="entry name" value="DNA repair protein RAD50"/>
    <property type="match status" value="1"/>
</dbReference>
<evidence type="ECO:0000256" key="9">
    <source>
        <dbReference type="ARBA" id="ARBA00022763"/>
    </source>
</evidence>
<evidence type="ECO:0000256" key="10">
    <source>
        <dbReference type="ARBA" id="ARBA00022801"/>
    </source>
</evidence>
<dbReference type="GO" id="GO:0003691">
    <property type="term" value="F:double-stranded telomeric DNA binding"/>
    <property type="evidence" value="ECO:0007669"/>
    <property type="project" value="TreeGrafter"/>
</dbReference>
<dbReference type="SUPFAM" id="SSF52540">
    <property type="entry name" value="P-loop containing nucleoside triphosphate hydrolases"/>
    <property type="match status" value="2"/>
</dbReference>
<dbReference type="Gene3D" id="3.40.50.300">
    <property type="entry name" value="P-loop containing nucleotide triphosphate hydrolases"/>
    <property type="match status" value="2"/>
</dbReference>
<keyword evidence="16" id="KW-0539">Nucleus</keyword>
<dbReference type="GO" id="GO:0007127">
    <property type="term" value="P:meiosis I"/>
    <property type="evidence" value="ECO:0007669"/>
    <property type="project" value="UniProtKB-ARBA"/>
</dbReference>
<dbReference type="EMBL" id="FO082059">
    <property type="protein sequence ID" value="CCE72828.1"/>
    <property type="molecule type" value="Genomic_DNA"/>
</dbReference>
<proteinExistence type="inferred from homology"/>
<dbReference type="HOGENOM" id="CLU_006184_0_0_1"/>
<dbReference type="eggNOG" id="KOG0962">
    <property type="taxonomic scope" value="Eukaryota"/>
</dbReference>
<comment type="subcellular location">
    <subcellularLocation>
        <location evidence="3">Chromosome</location>
    </subcellularLocation>
    <subcellularLocation>
        <location evidence="2">Nucleus</location>
    </subcellularLocation>
</comment>
<dbReference type="GO" id="GO:0070192">
    <property type="term" value="P:chromosome organization involved in meiotic cell cycle"/>
    <property type="evidence" value="ECO:0007669"/>
    <property type="project" value="TreeGrafter"/>
</dbReference>
<keyword evidence="15" id="KW-0234">DNA repair</keyword>
<feature type="coiled-coil region" evidence="19">
    <location>
        <begin position="708"/>
        <end position="769"/>
    </location>
</feature>
<evidence type="ECO:0000256" key="4">
    <source>
        <dbReference type="ARBA" id="ARBA00009439"/>
    </source>
</evidence>
<dbReference type="GO" id="GO:0000722">
    <property type="term" value="P:telomere maintenance via recombination"/>
    <property type="evidence" value="ECO:0007669"/>
    <property type="project" value="TreeGrafter"/>
</dbReference>